<name>A0ABS4USP3_9ACTN</name>
<feature type="transmembrane region" description="Helical" evidence="1">
    <location>
        <begin position="159"/>
        <end position="180"/>
    </location>
</feature>
<feature type="transmembrane region" description="Helical" evidence="1">
    <location>
        <begin position="60"/>
        <end position="83"/>
    </location>
</feature>
<accession>A0ABS4USP3</accession>
<reference evidence="2 3" key="1">
    <citation type="submission" date="2021-03" db="EMBL/GenBank/DDBJ databases">
        <title>Sequencing the genomes of 1000 actinobacteria strains.</title>
        <authorList>
            <person name="Klenk H.-P."/>
        </authorList>
    </citation>
    <scope>NUCLEOTIDE SEQUENCE [LARGE SCALE GENOMIC DNA]</scope>
    <source>
        <strain evidence="2 3">DSM 18824</strain>
    </source>
</reference>
<feature type="transmembrane region" description="Helical" evidence="1">
    <location>
        <begin position="192"/>
        <end position="216"/>
    </location>
</feature>
<feature type="transmembrane region" description="Helical" evidence="1">
    <location>
        <begin position="236"/>
        <end position="255"/>
    </location>
</feature>
<keyword evidence="1" id="KW-0472">Membrane</keyword>
<keyword evidence="1" id="KW-0812">Transmembrane</keyword>
<protein>
    <submittedName>
        <fullName evidence="2">Uncharacterized protein</fullName>
    </submittedName>
</protein>
<evidence type="ECO:0000313" key="3">
    <source>
        <dbReference type="Proteomes" id="UP000755585"/>
    </source>
</evidence>
<comment type="caution">
    <text evidence="2">The sequence shown here is derived from an EMBL/GenBank/DDBJ whole genome shotgun (WGS) entry which is preliminary data.</text>
</comment>
<feature type="transmembrane region" description="Helical" evidence="1">
    <location>
        <begin position="95"/>
        <end position="112"/>
    </location>
</feature>
<organism evidence="2 3">
    <name type="scientific">Kribbella aluminosa</name>
    <dbReference type="NCBI Taxonomy" id="416017"/>
    <lineage>
        <taxon>Bacteria</taxon>
        <taxon>Bacillati</taxon>
        <taxon>Actinomycetota</taxon>
        <taxon>Actinomycetes</taxon>
        <taxon>Propionibacteriales</taxon>
        <taxon>Kribbellaceae</taxon>
        <taxon>Kribbella</taxon>
    </lineage>
</organism>
<keyword evidence="3" id="KW-1185">Reference proteome</keyword>
<dbReference type="EMBL" id="JAGINT010000002">
    <property type="protein sequence ID" value="MBP2354665.1"/>
    <property type="molecule type" value="Genomic_DNA"/>
</dbReference>
<feature type="transmembrane region" description="Helical" evidence="1">
    <location>
        <begin position="124"/>
        <end position="147"/>
    </location>
</feature>
<dbReference type="RefSeq" id="WP_209697439.1">
    <property type="nucleotide sequence ID" value="NZ_BAAAVU010000008.1"/>
</dbReference>
<evidence type="ECO:0000313" key="2">
    <source>
        <dbReference type="EMBL" id="MBP2354665.1"/>
    </source>
</evidence>
<sequence length="277" mass="29279">MRRAVVVWAAAYGALRIWYATSHAPAWKLPGDDLLIPGWVAVAGCVVTALAVIRIRPRLLWVLAAGWLAAAAFILLDGVAAVLPGLGIPFDVLGMLSRLGAVSGAVLLGLLARSHQPAATPWPPWISTVGACLATAGCLTRLGAQAVVGFEKTPYGNSLSLLLFEGGFVLAGTLLPFLLVHRLGRWFPRWLLLLPGYAIGCGITAYFGVGLIQMIANAVQGQPVFGDVALGLPDSFFWVAVPAYLVWGVGLTVAARGYQLATRKANDSVCDLQITQR</sequence>
<gene>
    <name evidence="2" type="ORF">JOF29_005775</name>
</gene>
<dbReference type="Proteomes" id="UP000755585">
    <property type="component" value="Unassembled WGS sequence"/>
</dbReference>
<proteinExistence type="predicted"/>
<keyword evidence="1" id="KW-1133">Transmembrane helix</keyword>
<feature type="transmembrane region" description="Helical" evidence="1">
    <location>
        <begin position="36"/>
        <end position="53"/>
    </location>
</feature>
<evidence type="ECO:0000256" key="1">
    <source>
        <dbReference type="SAM" id="Phobius"/>
    </source>
</evidence>